<keyword evidence="3 6" id="KW-0812">Transmembrane</keyword>
<evidence type="ECO:0000259" key="7">
    <source>
        <dbReference type="Pfam" id="PF00892"/>
    </source>
</evidence>
<dbReference type="RefSeq" id="WP_117557413.1">
    <property type="nucleotide sequence ID" value="NZ_BAABZL010000001.1"/>
</dbReference>
<evidence type="ECO:0000256" key="3">
    <source>
        <dbReference type="ARBA" id="ARBA00022692"/>
    </source>
</evidence>
<dbReference type="PANTHER" id="PTHR32322:SF2">
    <property type="entry name" value="EAMA DOMAIN-CONTAINING PROTEIN"/>
    <property type="match status" value="1"/>
</dbReference>
<evidence type="ECO:0000256" key="1">
    <source>
        <dbReference type="ARBA" id="ARBA00004141"/>
    </source>
</evidence>
<dbReference type="EMBL" id="JAKNGE010000002">
    <property type="protein sequence ID" value="MCG4744178.1"/>
    <property type="molecule type" value="Genomic_DNA"/>
</dbReference>
<evidence type="ECO:0000313" key="11">
    <source>
        <dbReference type="Proteomes" id="UP001299608"/>
    </source>
</evidence>
<sequence length="304" mass="32132">MNGRAGAAVKYLPILLVMVFWGSMGVPSTYAVAELSPLWVLCLRSGIAVMVLFPAALRRNRGLRPAPGEGGLLAVLSLVGVVGCNYLYYYAVQNTALANVAILYALGPIITTVLAGIFLKETVRQGRCLGIVLAFAGVAALITNGDISAVFSIHFNRGDLAELGSASCLAAYTILSRRLKKTPPECAVFWLMLIAFAATLPMALVLEGGPGPHISIRGILSLLYLGVLCSGLGYLLQQCSIRQIGASASAAFLNGISPITILTAALILGEHVTFNQVLCMAVVFSGLYLNASNQNLFYKKHRAA</sequence>
<evidence type="ECO:0000313" key="8">
    <source>
        <dbReference type="EMBL" id="MCG4744178.1"/>
    </source>
</evidence>
<keyword evidence="4 6" id="KW-1133">Transmembrane helix</keyword>
<dbReference type="InterPro" id="IPR000620">
    <property type="entry name" value="EamA_dom"/>
</dbReference>
<reference evidence="8" key="3">
    <citation type="submission" date="2022-01" db="EMBL/GenBank/DDBJ databases">
        <title>Collection of gut derived symbiotic bacterial strains cultured from healthy donors.</title>
        <authorList>
            <person name="Lin H."/>
            <person name="Kohout C."/>
            <person name="Waligurski E."/>
            <person name="Pamer E.G."/>
        </authorList>
    </citation>
    <scope>NUCLEOTIDE SEQUENCE</scope>
    <source>
        <strain evidence="8">DFI.6.55</strain>
    </source>
</reference>
<organism evidence="8 11">
    <name type="scientific">Enterocloster aldenensis</name>
    <dbReference type="NCBI Taxonomy" id="358742"/>
    <lineage>
        <taxon>Bacteria</taxon>
        <taxon>Bacillati</taxon>
        <taxon>Bacillota</taxon>
        <taxon>Clostridia</taxon>
        <taxon>Lachnospirales</taxon>
        <taxon>Lachnospiraceae</taxon>
        <taxon>Enterocloster</taxon>
    </lineage>
</organism>
<feature type="transmembrane region" description="Helical" evidence="6">
    <location>
        <begin position="131"/>
        <end position="154"/>
    </location>
</feature>
<name>A0AAX1SMZ5_9FIRM</name>
<reference evidence="9" key="2">
    <citation type="submission" date="2020-02" db="EMBL/GenBank/DDBJ databases">
        <authorList>
            <person name="Littmann E."/>
            <person name="Sorbara M."/>
        </authorList>
    </citation>
    <scope>NUCLEOTIDE SEQUENCE</scope>
    <source>
        <strain evidence="9">MSK.1.17</strain>
    </source>
</reference>
<dbReference type="Proteomes" id="UP001299608">
    <property type="component" value="Unassembled WGS sequence"/>
</dbReference>
<dbReference type="Pfam" id="PF00892">
    <property type="entry name" value="EamA"/>
    <property type="match status" value="2"/>
</dbReference>
<reference evidence="9 10" key="1">
    <citation type="journal article" date="2020" name="Cell Host Microbe">
        <title>Functional and Genomic Variation between Human-Derived Isolates of Lachnospiraceae Reveals Inter- and Intra-Species Diversity.</title>
        <authorList>
            <person name="Sorbara M.T."/>
            <person name="Littmann E.R."/>
            <person name="Fontana E."/>
            <person name="Moody T.U."/>
            <person name="Kohout C.E."/>
            <person name="Gjonbalaj M."/>
            <person name="Eaton V."/>
            <person name="Seok R."/>
            <person name="Leiner I.M."/>
            <person name="Pamer E.G."/>
        </authorList>
    </citation>
    <scope>NUCLEOTIDE SEQUENCE [LARGE SCALE GENOMIC DNA]</scope>
    <source>
        <strain evidence="9 10">MSK.1.17</strain>
    </source>
</reference>
<feature type="transmembrane region" description="Helical" evidence="6">
    <location>
        <begin position="248"/>
        <end position="268"/>
    </location>
</feature>
<keyword evidence="10" id="KW-1185">Reference proteome</keyword>
<keyword evidence="5 6" id="KW-0472">Membrane</keyword>
<proteinExistence type="inferred from homology"/>
<feature type="transmembrane region" description="Helical" evidence="6">
    <location>
        <begin position="70"/>
        <end position="90"/>
    </location>
</feature>
<dbReference type="Gene3D" id="1.10.3730.20">
    <property type="match status" value="1"/>
</dbReference>
<feature type="transmembrane region" description="Helical" evidence="6">
    <location>
        <begin position="96"/>
        <end position="119"/>
    </location>
</feature>
<dbReference type="InterPro" id="IPR037185">
    <property type="entry name" value="EmrE-like"/>
</dbReference>
<dbReference type="InterPro" id="IPR050638">
    <property type="entry name" value="AA-Vitamin_Transporters"/>
</dbReference>
<dbReference type="SUPFAM" id="SSF103481">
    <property type="entry name" value="Multidrug resistance efflux transporter EmrE"/>
    <property type="match status" value="2"/>
</dbReference>
<accession>A0AAX1SMZ5</accession>
<evidence type="ECO:0000313" key="9">
    <source>
        <dbReference type="EMBL" id="NSJ47294.1"/>
    </source>
</evidence>
<feature type="transmembrane region" description="Helical" evidence="6">
    <location>
        <begin position="274"/>
        <end position="291"/>
    </location>
</feature>
<evidence type="ECO:0000256" key="2">
    <source>
        <dbReference type="ARBA" id="ARBA00007362"/>
    </source>
</evidence>
<evidence type="ECO:0000256" key="6">
    <source>
        <dbReference type="SAM" id="Phobius"/>
    </source>
</evidence>
<evidence type="ECO:0000256" key="5">
    <source>
        <dbReference type="ARBA" id="ARBA00023136"/>
    </source>
</evidence>
<feature type="transmembrane region" description="Helical" evidence="6">
    <location>
        <begin position="12"/>
        <end position="32"/>
    </location>
</feature>
<feature type="domain" description="EamA" evidence="7">
    <location>
        <begin position="12"/>
        <end position="142"/>
    </location>
</feature>
<feature type="domain" description="EamA" evidence="7">
    <location>
        <begin position="157"/>
        <end position="290"/>
    </location>
</feature>
<gene>
    <name evidence="9" type="ORF">G5B36_01010</name>
    <name evidence="8" type="ORF">L0N08_01990</name>
</gene>
<feature type="transmembrane region" description="Helical" evidence="6">
    <location>
        <begin position="187"/>
        <end position="206"/>
    </location>
</feature>
<feature type="transmembrane region" description="Helical" evidence="6">
    <location>
        <begin position="38"/>
        <end position="58"/>
    </location>
</feature>
<dbReference type="GeneID" id="97205869"/>
<protein>
    <submittedName>
        <fullName evidence="8">DMT family transporter</fullName>
    </submittedName>
</protein>
<dbReference type="GO" id="GO:0016020">
    <property type="term" value="C:membrane"/>
    <property type="evidence" value="ECO:0007669"/>
    <property type="project" value="UniProtKB-SubCell"/>
</dbReference>
<dbReference type="Proteomes" id="UP000669239">
    <property type="component" value="Unassembled WGS sequence"/>
</dbReference>
<comment type="caution">
    <text evidence="8">The sequence shown here is derived from an EMBL/GenBank/DDBJ whole genome shotgun (WGS) entry which is preliminary data.</text>
</comment>
<dbReference type="EMBL" id="JAAITT010000001">
    <property type="protein sequence ID" value="NSJ47294.1"/>
    <property type="molecule type" value="Genomic_DNA"/>
</dbReference>
<evidence type="ECO:0000256" key="4">
    <source>
        <dbReference type="ARBA" id="ARBA00022989"/>
    </source>
</evidence>
<dbReference type="AlphaFoldDB" id="A0AAX1SMZ5"/>
<comment type="subcellular location">
    <subcellularLocation>
        <location evidence="1">Membrane</location>
        <topology evidence="1">Multi-pass membrane protein</topology>
    </subcellularLocation>
</comment>
<comment type="similarity">
    <text evidence="2">Belongs to the EamA transporter family.</text>
</comment>
<dbReference type="PANTHER" id="PTHR32322">
    <property type="entry name" value="INNER MEMBRANE TRANSPORTER"/>
    <property type="match status" value="1"/>
</dbReference>
<feature type="transmembrane region" description="Helical" evidence="6">
    <location>
        <begin position="160"/>
        <end position="175"/>
    </location>
</feature>
<feature type="transmembrane region" description="Helical" evidence="6">
    <location>
        <begin position="218"/>
        <end position="236"/>
    </location>
</feature>
<evidence type="ECO:0000313" key="10">
    <source>
        <dbReference type="Proteomes" id="UP000669239"/>
    </source>
</evidence>